<evidence type="ECO:0000313" key="2">
    <source>
        <dbReference type="Proteomes" id="UP000708208"/>
    </source>
</evidence>
<name>A0A8J2KJX2_9HEXA</name>
<comment type="caution">
    <text evidence="1">The sequence shown here is derived from an EMBL/GenBank/DDBJ whole genome shotgun (WGS) entry which is preliminary data.</text>
</comment>
<accession>A0A8J2KJX2</accession>
<gene>
    <name evidence="1" type="ORF">AFUS01_LOCUS15555</name>
</gene>
<dbReference type="AlphaFoldDB" id="A0A8J2KJX2"/>
<protein>
    <submittedName>
        <fullName evidence="1">Uncharacterized protein</fullName>
    </submittedName>
</protein>
<sequence>MVEIYAESTHKFNYILDFHENIDSNDIREVSVTDIFSQACDRHGAIVSLVPFIRQGLDEDTFDFRYGLVLVQTIFRPTSLPENYDCLF</sequence>
<dbReference type="Proteomes" id="UP000708208">
    <property type="component" value="Unassembled WGS sequence"/>
</dbReference>
<evidence type="ECO:0000313" key="1">
    <source>
        <dbReference type="EMBL" id="CAG7726656.1"/>
    </source>
</evidence>
<organism evidence="1 2">
    <name type="scientific">Allacma fusca</name>
    <dbReference type="NCBI Taxonomy" id="39272"/>
    <lineage>
        <taxon>Eukaryota</taxon>
        <taxon>Metazoa</taxon>
        <taxon>Ecdysozoa</taxon>
        <taxon>Arthropoda</taxon>
        <taxon>Hexapoda</taxon>
        <taxon>Collembola</taxon>
        <taxon>Symphypleona</taxon>
        <taxon>Sminthuridae</taxon>
        <taxon>Allacma</taxon>
    </lineage>
</organism>
<keyword evidence="2" id="KW-1185">Reference proteome</keyword>
<dbReference type="EMBL" id="CAJVCH010138477">
    <property type="protein sequence ID" value="CAG7726656.1"/>
    <property type="molecule type" value="Genomic_DNA"/>
</dbReference>
<proteinExistence type="predicted"/>
<reference evidence="1" key="1">
    <citation type="submission" date="2021-06" db="EMBL/GenBank/DDBJ databases">
        <authorList>
            <person name="Hodson N. C."/>
            <person name="Mongue J. A."/>
            <person name="Jaron S. K."/>
        </authorList>
    </citation>
    <scope>NUCLEOTIDE SEQUENCE</scope>
</reference>